<accession>A0A517U3M1</accession>
<dbReference type="RefSeq" id="WP_145434901.1">
    <property type="nucleotide sequence ID" value="NZ_CP036339.1"/>
</dbReference>
<dbReference type="OrthoDB" id="279546at2"/>
<organism evidence="1 2">
    <name type="scientific">Lacipirellula limnantheis</name>
    <dbReference type="NCBI Taxonomy" id="2528024"/>
    <lineage>
        <taxon>Bacteria</taxon>
        <taxon>Pseudomonadati</taxon>
        <taxon>Planctomycetota</taxon>
        <taxon>Planctomycetia</taxon>
        <taxon>Pirellulales</taxon>
        <taxon>Lacipirellulaceae</taxon>
        <taxon>Lacipirellula</taxon>
    </lineage>
</organism>
<dbReference type="Proteomes" id="UP000317909">
    <property type="component" value="Chromosome"/>
</dbReference>
<reference evidence="1 2" key="1">
    <citation type="submission" date="2019-02" db="EMBL/GenBank/DDBJ databases">
        <title>Deep-cultivation of Planctomycetes and their phenomic and genomic characterization uncovers novel biology.</title>
        <authorList>
            <person name="Wiegand S."/>
            <person name="Jogler M."/>
            <person name="Boedeker C."/>
            <person name="Pinto D."/>
            <person name="Vollmers J."/>
            <person name="Rivas-Marin E."/>
            <person name="Kohn T."/>
            <person name="Peeters S.H."/>
            <person name="Heuer A."/>
            <person name="Rast P."/>
            <person name="Oberbeckmann S."/>
            <person name="Bunk B."/>
            <person name="Jeske O."/>
            <person name="Meyerdierks A."/>
            <person name="Storesund J.E."/>
            <person name="Kallscheuer N."/>
            <person name="Luecker S."/>
            <person name="Lage O.M."/>
            <person name="Pohl T."/>
            <person name="Merkel B.J."/>
            <person name="Hornburger P."/>
            <person name="Mueller R.-W."/>
            <person name="Bruemmer F."/>
            <person name="Labrenz M."/>
            <person name="Spormann A.M."/>
            <person name="Op den Camp H."/>
            <person name="Overmann J."/>
            <person name="Amann R."/>
            <person name="Jetten M.S.M."/>
            <person name="Mascher T."/>
            <person name="Medema M.H."/>
            <person name="Devos D.P."/>
            <person name="Kaster A.-K."/>
            <person name="Ovreas L."/>
            <person name="Rohde M."/>
            <person name="Galperin M.Y."/>
            <person name="Jogler C."/>
        </authorList>
    </citation>
    <scope>NUCLEOTIDE SEQUENCE [LARGE SCALE GENOMIC DNA]</scope>
    <source>
        <strain evidence="1 2">I41</strain>
    </source>
</reference>
<dbReference type="AlphaFoldDB" id="A0A517U3M1"/>
<sequence>MNAVNNSIRRRGTTTIELLVSFTLLTTVLGAALPLVVRHGRILNSARQYRMALDELSNQAERITALSHNAAMETLDELQPSPFAAEHLPGAMLSADLASSDGAERVTLSLSWDELGRRAAPVSLVAWLPRGNDAAMEPAAAEESP</sequence>
<protein>
    <submittedName>
        <fullName evidence="1">Uncharacterized protein</fullName>
    </submittedName>
</protein>
<evidence type="ECO:0000313" key="2">
    <source>
        <dbReference type="Proteomes" id="UP000317909"/>
    </source>
</evidence>
<keyword evidence="2" id="KW-1185">Reference proteome</keyword>
<evidence type="ECO:0000313" key="1">
    <source>
        <dbReference type="EMBL" id="QDT75220.1"/>
    </source>
</evidence>
<gene>
    <name evidence="1" type="ORF">I41_44300</name>
</gene>
<name>A0A517U3M1_9BACT</name>
<proteinExistence type="predicted"/>
<dbReference type="EMBL" id="CP036339">
    <property type="protein sequence ID" value="QDT75220.1"/>
    <property type="molecule type" value="Genomic_DNA"/>
</dbReference>
<dbReference type="KEGG" id="llh:I41_44300"/>